<dbReference type="Gramene" id="KQK09731">
    <property type="protein sequence ID" value="KQK09731"/>
    <property type="gene ID" value="BRADI_2g50145v3"/>
</dbReference>
<feature type="compositionally biased region" description="Basic and acidic residues" evidence="1">
    <location>
        <begin position="191"/>
        <end position="200"/>
    </location>
</feature>
<evidence type="ECO:0000256" key="1">
    <source>
        <dbReference type="SAM" id="MobiDB-lite"/>
    </source>
</evidence>
<reference evidence="3" key="2">
    <citation type="submission" date="2017-06" db="EMBL/GenBank/DDBJ databases">
        <title>WGS assembly of Brachypodium distachyon.</title>
        <authorList>
            <consortium name="The International Brachypodium Initiative"/>
            <person name="Lucas S."/>
            <person name="Harmon-Smith M."/>
            <person name="Lail K."/>
            <person name="Tice H."/>
            <person name="Grimwood J."/>
            <person name="Bruce D."/>
            <person name="Barry K."/>
            <person name="Shu S."/>
            <person name="Lindquist E."/>
            <person name="Wang M."/>
            <person name="Pitluck S."/>
            <person name="Vogel J.P."/>
            <person name="Garvin D.F."/>
            <person name="Mockler T.C."/>
            <person name="Schmutz J."/>
            <person name="Rokhsar D."/>
            <person name="Bevan M.W."/>
        </authorList>
    </citation>
    <scope>NUCLEOTIDE SEQUENCE</scope>
    <source>
        <strain evidence="3">Bd21</strain>
    </source>
</reference>
<feature type="compositionally biased region" description="Polar residues" evidence="1">
    <location>
        <begin position="280"/>
        <end position="295"/>
    </location>
</feature>
<dbReference type="OrthoDB" id="549883at2759"/>
<name>A0A0Q3IVR2_BRADI</name>
<evidence type="ECO:0000313" key="5">
    <source>
        <dbReference type="Proteomes" id="UP000008810"/>
    </source>
</evidence>
<feature type="region of interest" description="Disordered" evidence="1">
    <location>
        <begin position="264"/>
        <end position="331"/>
    </location>
</feature>
<dbReference type="EMBL" id="CM000881">
    <property type="protein sequence ID" value="KQK09731.2"/>
    <property type="molecule type" value="Genomic_DNA"/>
</dbReference>
<dbReference type="PANTHER" id="PTHR31805:SF16">
    <property type="entry name" value="FORMIN-LIKE PROTEIN (DUF1421)"/>
    <property type="match status" value="1"/>
</dbReference>
<reference evidence="3 4" key="1">
    <citation type="journal article" date="2010" name="Nature">
        <title>Genome sequencing and analysis of the model grass Brachypodium distachyon.</title>
        <authorList>
            <consortium name="International Brachypodium Initiative"/>
        </authorList>
    </citation>
    <scope>NUCLEOTIDE SEQUENCE [LARGE SCALE GENOMIC DNA]</scope>
    <source>
        <strain evidence="3 4">Bd21</strain>
    </source>
</reference>
<dbReference type="Proteomes" id="UP000008810">
    <property type="component" value="Chromosome 2"/>
</dbReference>
<gene>
    <name evidence="3" type="ORF">BRADI_2g50145v3</name>
</gene>
<feature type="non-terminal residue" evidence="3">
    <location>
        <position position="1"/>
    </location>
</feature>
<evidence type="ECO:0000259" key="2">
    <source>
        <dbReference type="Pfam" id="PF07223"/>
    </source>
</evidence>
<organism evidence="3">
    <name type="scientific">Brachypodium distachyon</name>
    <name type="common">Purple false brome</name>
    <name type="synonym">Trachynia distachya</name>
    <dbReference type="NCBI Taxonomy" id="15368"/>
    <lineage>
        <taxon>Eukaryota</taxon>
        <taxon>Viridiplantae</taxon>
        <taxon>Streptophyta</taxon>
        <taxon>Embryophyta</taxon>
        <taxon>Tracheophyta</taxon>
        <taxon>Spermatophyta</taxon>
        <taxon>Magnoliopsida</taxon>
        <taxon>Liliopsida</taxon>
        <taxon>Poales</taxon>
        <taxon>Poaceae</taxon>
        <taxon>BOP clade</taxon>
        <taxon>Pooideae</taxon>
        <taxon>Stipodae</taxon>
        <taxon>Brachypodieae</taxon>
        <taxon>Brachypodium</taxon>
    </lineage>
</organism>
<feature type="domain" description="DUF1421" evidence="2">
    <location>
        <begin position="363"/>
        <end position="405"/>
    </location>
</feature>
<dbReference type="FunCoup" id="A0A0Q3IVR2">
    <property type="interactions" value="974"/>
</dbReference>
<dbReference type="STRING" id="15368.A0A0Q3IVR2"/>
<keyword evidence="5" id="KW-1185">Reference proteome</keyword>
<dbReference type="InterPro" id="IPR010820">
    <property type="entry name" value="DUF1421"/>
</dbReference>
<feature type="compositionally biased region" description="Polar residues" evidence="1">
    <location>
        <begin position="309"/>
        <end position="318"/>
    </location>
</feature>
<protein>
    <recommendedName>
        <fullName evidence="2">DUF1421 domain-containing protein</fullName>
    </recommendedName>
</protein>
<evidence type="ECO:0000313" key="3">
    <source>
        <dbReference type="EMBL" id="KQK09731.2"/>
    </source>
</evidence>
<dbReference type="EnsemblPlants" id="KQK09731">
    <property type="protein sequence ID" value="KQK09731"/>
    <property type="gene ID" value="BRADI_2g50145v3"/>
</dbReference>
<dbReference type="InParanoid" id="A0A0Q3IVR2"/>
<accession>A0A0Q3IVR2</accession>
<dbReference type="Pfam" id="PF07223">
    <property type="entry name" value="DUF1421"/>
    <property type="match status" value="1"/>
</dbReference>
<feature type="region of interest" description="Disordered" evidence="1">
    <location>
        <begin position="175"/>
        <end position="200"/>
    </location>
</feature>
<dbReference type="PANTHER" id="PTHR31805">
    <property type="entry name" value="RECEPTOR-LIKE KINASE, PUTATIVE (DUF1421)-RELATED"/>
    <property type="match status" value="1"/>
</dbReference>
<reference evidence="4" key="3">
    <citation type="submission" date="2018-08" db="UniProtKB">
        <authorList>
            <consortium name="EnsemblPlants"/>
        </authorList>
    </citation>
    <scope>IDENTIFICATION</scope>
    <source>
        <strain evidence="4">cv. Bd21</strain>
    </source>
</reference>
<dbReference type="AlphaFoldDB" id="A0A0Q3IVR2"/>
<sequence length="415" mass="46646">FDFGTDHVLCSYDDFAAHSEPNRFGRPSVKVYEQESYANEDVLSAVERCMKKYADNLLRSLEGITIGFHIWRFIAISLRAKIILLGYLLHPNIFLRSTKWTVTTHKHDTRHSCMWCIPREQTPVCGSGQPREHFTSLACDVALVLINVHRSIQILRDKQELVEAQKELAKFQLTQDESKKKEDVPTPSFPEQKKLEEKPDAAGKQLAFVLRHQVNSSSLAPRAFEPVQQYNDQPMQQTAPSSLVPHQDRYVLSQAIVYYPQHQAPGNQDTQGAGVAMQGPYNTVAPSGGSHSKVQYSYGGPSIPPSQPLPQHNTQRQQLPPPSQGSYVGPPQYVPQGHLQGYNTRYGYPPSGSSHHKMRGHPYGEMVDKAITMGYPRDQVLNVIQRMTDSCQQIDFNALLDRLNESGSGAPSRAW</sequence>
<evidence type="ECO:0000313" key="4">
    <source>
        <dbReference type="EnsemblPlants" id="KQK09731"/>
    </source>
</evidence>
<proteinExistence type="predicted"/>